<evidence type="ECO:0000259" key="3">
    <source>
        <dbReference type="PROSITE" id="PS51371"/>
    </source>
</evidence>
<dbReference type="OrthoDB" id="9762536at2"/>
<accession>A0A5C4Y178</accession>
<dbReference type="SMART" id="SM00116">
    <property type="entry name" value="CBS"/>
    <property type="match status" value="4"/>
</dbReference>
<organism evidence="4 5">
    <name type="scientific">Deinococcus radiopugnans ATCC 19172</name>
    <dbReference type="NCBI Taxonomy" id="585398"/>
    <lineage>
        <taxon>Bacteria</taxon>
        <taxon>Thermotogati</taxon>
        <taxon>Deinococcota</taxon>
        <taxon>Deinococci</taxon>
        <taxon>Deinococcales</taxon>
        <taxon>Deinococcaceae</taxon>
        <taxon>Deinococcus</taxon>
    </lineage>
</organism>
<evidence type="ECO:0000256" key="2">
    <source>
        <dbReference type="PROSITE-ProRule" id="PRU00703"/>
    </source>
</evidence>
<feature type="domain" description="CBS" evidence="3">
    <location>
        <begin position="129"/>
        <end position="186"/>
    </location>
</feature>
<dbReference type="PANTHER" id="PTHR43080:SF2">
    <property type="entry name" value="CBS DOMAIN-CONTAINING PROTEIN"/>
    <property type="match status" value="1"/>
</dbReference>
<reference evidence="4 5" key="1">
    <citation type="submission" date="2019-06" db="EMBL/GenBank/DDBJ databases">
        <title>Genome sequence of Deinococcus radiopugnans ATCC 19172.</title>
        <authorList>
            <person name="Maclea K.S."/>
            <person name="Maynard C.R."/>
        </authorList>
    </citation>
    <scope>NUCLEOTIDE SEQUENCE [LARGE SCALE GENOMIC DNA]</scope>
    <source>
        <strain evidence="4 5">ATCC 19172</strain>
    </source>
</reference>
<name>A0A5C4Y178_9DEIO</name>
<dbReference type="InterPro" id="IPR046342">
    <property type="entry name" value="CBS_dom_sf"/>
</dbReference>
<dbReference type="EMBL" id="VDMO01000017">
    <property type="protein sequence ID" value="TNM69572.1"/>
    <property type="molecule type" value="Genomic_DNA"/>
</dbReference>
<dbReference type="PROSITE" id="PS51371">
    <property type="entry name" value="CBS"/>
    <property type="match status" value="4"/>
</dbReference>
<dbReference type="PANTHER" id="PTHR43080">
    <property type="entry name" value="CBS DOMAIN-CONTAINING PROTEIN CBSX3, MITOCHONDRIAL"/>
    <property type="match status" value="1"/>
</dbReference>
<dbReference type="Pfam" id="PF00571">
    <property type="entry name" value="CBS"/>
    <property type="match status" value="4"/>
</dbReference>
<dbReference type="Gene3D" id="3.10.580.10">
    <property type="entry name" value="CBS-domain"/>
    <property type="match status" value="3"/>
</dbReference>
<sequence>MLSEEAAVRSVRFAHPLTPAPQTCQEVLPMSDQNAAQTAATPSPSPAPLRVADAMHPRAVSIDAHETLAGAVVALQELKVKRLPVLQGGKVIGILTDGEVRRNLPPLKEGLTPWAFAARVGRVRVREIMRQPAHTVTPETPLATAIHTMLERHIGGLPVVDEGGALQGMLTLTDVLRAEAKTPRLRWGAVEQHMTAGVVTTPAGAPAHEAAAKLKISRLRVLPVLEGDVLVGLLHESDLAEALDRASADHGDTVMGGQFFLQGQVARDLMRPPTGHLRGGAPMRDALSQMLTLDVHGLPVVDDDGQLLGVVTISDVLKTVLGQQPG</sequence>
<evidence type="ECO:0000256" key="1">
    <source>
        <dbReference type="ARBA" id="ARBA00023122"/>
    </source>
</evidence>
<feature type="domain" description="CBS" evidence="3">
    <location>
        <begin position="55"/>
        <end position="112"/>
    </location>
</feature>
<evidence type="ECO:0000313" key="5">
    <source>
        <dbReference type="Proteomes" id="UP000313988"/>
    </source>
</evidence>
<dbReference type="SUPFAM" id="SSF54631">
    <property type="entry name" value="CBS-domain pair"/>
    <property type="match status" value="2"/>
</dbReference>
<feature type="domain" description="CBS" evidence="3">
    <location>
        <begin position="194"/>
        <end position="253"/>
    </location>
</feature>
<evidence type="ECO:0000313" key="4">
    <source>
        <dbReference type="EMBL" id="TNM69572.1"/>
    </source>
</evidence>
<dbReference type="AlphaFoldDB" id="A0A5C4Y178"/>
<proteinExistence type="predicted"/>
<comment type="caution">
    <text evidence="4">The sequence shown here is derived from an EMBL/GenBank/DDBJ whole genome shotgun (WGS) entry which is preliminary data.</text>
</comment>
<dbReference type="Proteomes" id="UP000313988">
    <property type="component" value="Unassembled WGS sequence"/>
</dbReference>
<feature type="domain" description="CBS" evidence="3">
    <location>
        <begin position="270"/>
        <end position="326"/>
    </location>
</feature>
<gene>
    <name evidence="4" type="ORF">FHR04_14960</name>
</gene>
<dbReference type="InterPro" id="IPR051257">
    <property type="entry name" value="Diverse_CBS-Domain"/>
</dbReference>
<protein>
    <submittedName>
        <fullName evidence="4">CBS domain-containing protein</fullName>
    </submittedName>
</protein>
<keyword evidence="1 2" id="KW-0129">CBS domain</keyword>
<dbReference type="InterPro" id="IPR000644">
    <property type="entry name" value="CBS_dom"/>
</dbReference>